<evidence type="ECO:0000256" key="8">
    <source>
        <dbReference type="ARBA" id="ARBA00061069"/>
    </source>
</evidence>
<evidence type="ECO:0000256" key="2">
    <source>
        <dbReference type="ARBA" id="ARBA00004463"/>
    </source>
</evidence>
<dbReference type="FunFam" id="3.30.70.330:FF:000103">
    <property type="entry name" value="Polyadenylate-binding protein RBP47B"/>
    <property type="match status" value="1"/>
</dbReference>
<evidence type="ECO:0000313" key="14">
    <source>
        <dbReference type="Proteomes" id="UP000652761"/>
    </source>
</evidence>
<dbReference type="GO" id="GO:0005829">
    <property type="term" value="C:cytosol"/>
    <property type="evidence" value="ECO:0007669"/>
    <property type="project" value="TreeGrafter"/>
</dbReference>
<dbReference type="AlphaFoldDB" id="A0A843TMN3"/>
<feature type="domain" description="RRM" evidence="12">
    <location>
        <begin position="346"/>
        <end position="425"/>
    </location>
</feature>
<evidence type="ECO:0000313" key="13">
    <source>
        <dbReference type="EMBL" id="MQL71456.1"/>
    </source>
</evidence>
<name>A0A843TMN3_COLES</name>
<accession>A0A843TMN3</accession>
<dbReference type="CDD" id="cd12346">
    <property type="entry name" value="RRM3_NGR1_NAM8_like"/>
    <property type="match status" value="1"/>
</dbReference>
<keyword evidence="5 10" id="KW-0694">RNA-binding</keyword>
<comment type="function">
    <text evidence="7">Heterogeneous nuclear ribonucleoprotein (hnRNP)-protein binding the poly(A) tail of mRNA and probably involved in some steps of pre-mRNA maturation.</text>
</comment>
<evidence type="ECO:0000256" key="5">
    <source>
        <dbReference type="ARBA" id="ARBA00022884"/>
    </source>
</evidence>
<protein>
    <recommendedName>
        <fullName evidence="12">RRM domain-containing protein</fullName>
    </recommendedName>
</protein>
<feature type="region of interest" description="Disordered" evidence="11">
    <location>
        <begin position="124"/>
        <end position="195"/>
    </location>
</feature>
<dbReference type="Proteomes" id="UP000652761">
    <property type="component" value="Unassembled WGS sequence"/>
</dbReference>
<gene>
    <name evidence="13" type="ORF">Taro_003783</name>
</gene>
<feature type="region of interest" description="Disordered" evidence="11">
    <location>
        <begin position="54"/>
        <end position="103"/>
    </location>
</feature>
<organism evidence="13 14">
    <name type="scientific">Colocasia esculenta</name>
    <name type="common">Wild taro</name>
    <name type="synonym">Arum esculentum</name>
    <dbReference type="NCBI Taxonomy" id="4460"/>
    <lineage>
        <taxon>Eukaryota</taxon>
        <taxon>Viridiplantae</taxon>
        <taxon>Streptophyta</taxon>
        <taxon>Embryophyta</taxon>
        <taxon>Tracheophyta</taxon>
        <taxon>Spermatophyta</taxon>
        <taxon>Magnoliopsida</taxon>
        <taxon>Liliopsida</taxon>
        <taxon>Araceae</taxon>
        <taxon>Aroideae</taxon>
        <taxon>Colocasieae</taxon>
        <taxon>Colocasia</taxon>
    </lineage>
</organism>
<sequence>MEGLTLLLTYLTLERPGKIFPTNIISHIFKSIHRHRLPPFISFILQHEISRKGAKRGSSPLSRIPSPERTRSYGRPIRRPQTKLSLKPPLVFNPPRSPASRPSSHLAVPILLWTSGSLLRPPALHRPLAHQSGTSHGTRSPYPPSGVVPRRPAAARMQPLANGGDNTQTYPQQAPPQSNPQQAHQQAPPPHPQWVPAMPYPAAAMVMQHHMMAAGAPPLPPQFSPHYMPYHHVAPVPPQYQQQQQQGSGDENRTIWVGDLQYWMDENYLQHCFGHTGGVVLVKVIRNKQTGQSEGYGFVEFYSHAAAEKVLLSFNGMIMPNTDQPFRINWAAFSMGDRRSDVNSDHSIFVGDLASDVTDTLLQETFASRYSSVKGAKVVMDANTGRSKGYGFVRFGDENEKSHAMTEMNGVLCSNRAMRIGAATPRKSSGFAANGFQVQTDGDTGNTTVFVGGLDSNVSEEDLRQAFSQYGEIASVKIPVGKQCGFVQFVNRNNAEEALQRLNGTIIGKQTVRLSWGRNPANKQLRSDTSSQWNKAYYGAQIYDGYGYSAPPHDPSMYAAAYGAYPSYGNQQQVS</sequence>
<feature type="domain" description="RRM" evidence="12">
    <location>
        <begin position="253"/>
        <end position="333"/>
    </location>
</feature>
<comment type="subunit">
    <text evidence="9">Interacts with the poly(A) tail of mRNA in nucleus.</text>
</comment>
<evidence type="ECO:0000256" key="6">
    <source>
        <dbReference type="ARBA" id="ARBA00023242"/>
    </source>
</evidence>
<evidence type="ECO:0000256" key="1">
    <source>
        <dbReference type="ARBA" id="ARBA00004123"/>
    </source>
</evidence>
<evidence type="ECO:0000256" key="10">
    <source>
        <dbReference type="PROSITE-ProRule" id="PRU00176"/>
    </source>
</evidence>
<keyword evidence="6" id="KW-0539">Nucleus</keyword>
<dbReference type="GO" id="GO:0005634">
    <property type="term" value="C:nucleus"/>
    <property type="evidence" value="ECO:0007669"/>
    <property type="project" value="UniProtKB-SubCell"/>
</dbReference>
<comment type="similarity">
    <text evidence="8">Belongs to the polyadenylate-binding RBP47 family.</text>
</comment>
<comment type="subcellular location">
    <subcellularLocation>
        <location evidence="2">Cytoplasmic granule</location>
    </subcellularLocation>
    <subcellularLocation>
        <location evidence="1">Nucleus</location>
    </subcellularLocation>
</comment>
<evidence type="ECO:0000256" key="11">
    <source>
        <dbReference type="SAM" id="MobiDB-lite"/>
    </source>
</evidence>
<dbReference type="PROSITE" id="PS50102">
    <property type="entry name" value="RRM"/>
    <property type="match status" value="3"/>
</dbReference>
<dbReference type="GO" id="GO:0003729">
    <property type="term" value="F:mRNA binding"/>
    <property type="evidence" value="ECO:0007669"/>
    <property type="project" value="InterPro"/>
</dbReference>
<dbReference type="Gene3D" id="3.30.70.330">
    <property type="match status" value="3"/>
</dbReference>
<feature type="domain" description="RRM" evidence="12">
    <location>
        <begin position="447"/>
        <end position="519"/>
    </location>
</feature>
<dbReference type="FunFam" id="3.30.70.330:FF:000395">
    <property type="entry name" value="Polyadenylate-binding protein RBP47"/>
    <property type="match status" value="1"/>
</dbReference>
<dbReference type="CDD" id="cd12344">
    <property type="entry name" value="RRM1_SECp43_like"/>
    <property type="match status" value="1"/>
</dbReference>
<dbReference type="EMBL" id="NMUH01000099">
    <property type="protein sequence ID" value="MQL71456.1"/>
    <property type="molecule type" value="Genomic_DNA"/>
</dbReference>
<dbReference type="GO" id="GO:0006397">
    <property type="term" value="P:mRNA processing"/>
    <property type="evidence" value="ECO:0007669"/>
    <property type="project" value="UniProtKB-KW"/>
</dbReference>
<dbReference type="OrthoDB" id="446113at2759"/>
<reference evidence="13" key="1">
    <citation type="submission" date="2017-07" db="EMBL/GenBank/DDBJ databases">
        <title>Taro Niue Genome Assembly and Annotation.</title>
        <authorList>
            <person name="Atibalentja N."/>
            <person name="Keating K."/>
            <person name="Fields C.J."/>
        </authorList>
    </citation>
    <scope>NUCLEOTIDE SEQUENCE</scope>
    <source>
        <strain evidence="13">Niue_2</strain>
        <tissue evidence="13">Leaf</tissue>
    </source>
</reference>
<dbReference type="CDD" id="cd12345">
    <property type="entry name" value="RRM2_SECp43_like"/>
    <property type="match status" value="1"/>
</dbReference>
<evidence type="ECO:0000256" key="7">
    <source>
        <dbReference type="ARBA" id="ARBA00057395"/>
    </source>
</evidence>
<evidence type="ECO:0000259" key="12">
    <source>
        <dbReference type="PROSITE" id="PS50102"/>
    </source>
</evidence>
<dbReference type="InterPro" id="IPR035979">
    <property type="entry name" value="RBD_domain_sf"/>
</dbReference>
<keyword evidence="4" id="KW-0677">Repeat</keyword>
<dbReference type="SMART" id="SM00360">
    <property type="entry name" value="RRM"/>
    <property type="match status" value="3"/>
</dbReference>
<dbReference type="Pfam" id="PF00076">
    <property type="entry name" value="RRM_1"/>
    <property type="match status" value="3"/>
</dbReference>
<dbReference type="FunFam" id="3.30.70.330:FF:000144">
    <property type="entry name" value="Polyadenylate-binding protein RBP47B"/>
    <property type="match status" value="1"/>
</dbReference>
<dbReference type="PANTHER" id="PTHR47640:SF16">
    <property type="entry name" value="POLYADENYLATE-BINDING PROTEIN RBP47C-RELATED"/>
    <property type="match status" value="1"/>
</dbReference>
<keyword evidence="3" id="KW-0507">mRNA processing</keyword>
<dbReference type="PANTHER" id="PTHR47640">
    <property type="entry name" value="TRNA SELENOCYSTEINE 1-ASSOCIATED PROTEIN 1-RELATED-RELATED"/>
    <property type="match status" value="1"/>
</dbReference>
<evidence type="ECO:0000256" key="4">
    <source>
        <dbReference type="ARBA" id="ARBA00022737"/>
    </source>
</evidence>
<comment type="caution">
    <text evidence="13">The sequence shown here is derived from an EMBL/GenBank/DDBJ whole genome shotgun (WGS) entry which is preliminary data.</text>
</comment>
<dbReference type="InterPro" id="IPR050825">
    <property type="entry name" value="RBM42_RBP45_47-like"/>
</dbReference>
<dbReference type="SUPFAM" id="SSF54928">
    <property type="entry name" value="RNA-binding domain, RBD"/>
    <property type="match status" value="3"/>
</dbReference>
<dbReference type="InterPro" id="IPR000504">
    <property type="entry name" value="RRM_dom"/>
</dbReference>
<evidence type="ECO:0000256" key="9">
    <source>
        <dbReference type="ARBA" id="ARBA00063471"/>
    </source>
</evidence>
<dbReference type="InterPro" id="IPR012677">
    <property type="entry name" value="Nucleotide-bd_a/b_plait_sf"/>
</dbReference>
<keyword evidence="14" id="KW-1185">Reference proteome</keyword>
<evidence type="ECO:0000256" key="3">
    <source>
        <dbReference type="ARBA" id="ARBA00022664"/>
    </source>
</evidence>
<proteinExistence type="inferred from homology"/>